<reference evidence="3" key="2">
    <citation type="journal article" date="2008" name="Insect Biochem. Mol. Biol.">
        <title>An insight into the sialome of the soft tick, Ornithodorus parkeri.</title>
        <authorList>
            <person name="Francischetti I.M."/>
            <person name="Mans B.J."/>
            <person name="Meng Z."/>
            <person name="Gudderra N."/>
            <person name="Veenstra T.D."/>
            <person name="Pham V.M."/>
            <person name="Ribeiro J.M."/>
        </authorList>
    </citation>
    <scope>NUCLEOTIDE SEQUENCE</scope>
    <source>
        <tissue evidence="3">Salivary gland</tissue>
    </source>
</reference>
<protein>
    <submittedName>
        <fullName evidence="3">Hypothetical salivary secreted protein</fullName>
    </submittedName>
</protein>
<feature type="signal peptide" evidence="2">
    <location>
        <begin position="1"/>
        <end position="21"/>
    </location>
</feature>
<organism evidence="3">
    <name type="scientific">Ornithodoros parkeri</name>
    <name type="common">Soft tick</name>
    <name type="synonym">Argasid tick</name>
    <dbReference type="NCBI Taxonomy" id="140564"/>
    <lineage>
        <taxon>Eukaryota</taxon>
        <taxon>Metazoa</taxon>
        <taxon>Ecdysozoa</taxon>
        <taxon>Arthropoda</taxon>
        <taxon>Chelicerata</taxon>
        <taxon>Arachnida</taxon>
        <taxon>Acari</taxon>
        <taxon>Parasitiformes</taxon>
        <taxon>Ixodida</taxon>
        <taxon>Ixodoidea</taxon>
        <taxon>Argasidae</taxon>
        <taxon>Ornithodorinae</taxon>
        <taxon>Ornithodoros</taxon>
    </lineage>
</organism>
<evidence type="ECO:0000256" key="1">
    <source>
        <dbReference type="SAM" id="MobiDB-lite"/>
    </source>
</evidence>
<feature type="compositionally biased region" description="Acidic residues" evidence="1">
    <location>
        <begin position="124"/>
        <end position="140"/>
    </location>
</feature>
<evidence type="ECO:0000313" key="3">
    <source>
        <dbReference type="EMBL" id="ABR23383.1"/>
    </source>
</evidence>
<proteinExistence type="evidence at transcript level"/>
<dbReference type="EMBL" id="EF633866">
    <property type="protein sequence ID" value="ABR23383.1"/>
    <property type="molecule type" value="mRNA"/>
</dbReference>
<accession>A6N9Q0</accession>
<dbReference type="AlphaFoldDB" id="A6N9Q0"/>
<feature type="region of interest" description="Disordered" evidence="1">
    <location>
        <begin position="71"/>
        <end position="140"/>
    </location>
</feature>
<reference evidence="3" key="1">
    <citation type="submission" date="2007-05" db="EMBL/GenBank/DDBJ databases">
        <authorList>
            <person name="Douchkov D."/>
            <person name="Schweizer P."/>
        </authorList>
    </citation>
    <scope>NUCLEOTIDE SEQUENCE</scope>
    <source>
        <tissue evidence="3">Salivary gland</tissue>
    </source>
</reference>
<sequence length="140" mass="14415">MASHVLVFVVFVALAAFTVLAAEGFNGRGRGPPWSRGPPGRGGGNPISAKGCARFCRANGYNSSEFQLTNRSYSCDCSDPVPPLKRSDTSDGDGTSNPVVNDGAGDAPDGGGPVESGNQRNDADESSDESTDTDETDQDG</sequence>
<feature type="chain" id="PRO_5002700603" evidence="2">
    <location>
        <begin position="22"/>
        <end position="140"/>
    </location>
</feature>
<evidence type="ECO:0000256" key="2">
    <source>
        <dbReference type="SAM" id="SignalP"/>
    </source>
</evidence>
<feature type="region of interest" description="Disordered" evidence="1">
    <location>
        <begin position="27"/>
        <end position="49"/>
    </location>
</feature>
<name>A6N9Q0_ORNPR</name>
<keyword evidence="2" id="KW-0732">Signal</keyword>